<dbReference type="EMBL" id="JARKIB010000515">
    <property type="protein sequence ID" value="KAJ7702547.1"/>
    <property type="molecule type" value="Genomic_DNA"/>
</dbReference>
<dbReference type="Gene3D" id="3.60.130.30">
    <property type="match status" value="1"/>
</dbReference>
<protein>
    <recommendedName>
        <fullName evidence="9">Peptidase S53 domain-containing protein</fullName>
    </recommendedName>
</protein>
<dbReference type="GO" id="GO:0004252">
    <property type="term" value="F:serine-type endopeptidase activity"/>
    <property type="evidence" value="ECO:0007669"/>
    <property type="project" value="InterPro"/>
</dbReference>
<evidence type="ECO:0000256" key="8">
    <source>
        <dbReference type="SAM" id="Phobius"/>
    </source>
</evidence>
<dbReference type="Gene3D" id="3.40.50.200">
    <property type="entry name" value="Peptidase S8/S53 domain"/>
    <property type="match status" value="1"/>
</dbReference>
<keyword evidence="5 8" id="KW-0472">Membrane</keyword>
<dbReference type="InterPro" id="IPR036259">
    <property type="entry name" value="MFS_trans_sf"/>
</dbReference>
<keyword evidence="3 8" id="KW-0812">Transmembrane</keyword>
<sequence>MVRAASSHKTLATKVPSTSKGLIKKPTKSAKAATALPQRTIKKEKVKGALLSKIKEPVPVDKEAKICNGVRRQMRRSVAEAKVNLDIFPNFQFLRAGTVVSDDPGPPRQQLKPDRDAVLPEVKWDDGKAHCARSADGVDMLIHIPAAMRNAAADELYKDIMGLMNVVDLKICAGADGATRNLAESFYQTPGGKAGVFKAVKLWHAIGHTHEDPTVAADVIKNGKTYNTVMELLPKLNHLSQRVNDALEAADPAHFAALQELRVATEKAFPSVKAWNSIDELQMEGREFMFNRETQDHRDLHDPQFGWAVLAALGHFQGGDLILLRGRVLKHKILPFTGQQRISVAHFTHQSLWDAFDVTPPQTIHPIQFYTRFNLWVHLTYPLPNEPNADTSIAKTTLGSSAILGIQKATRLTTNQYNWLGTIFYLSYLAFEFPQNLALQRFPVAKWMSLNIFIWAVALCTHAACTNFGGLFAVRLVLGMCEGSITAGFMLISSMFYTRKEQTLRVGYWFLMNGTAQIISGFISFGTLHIHTSRFEPWQWLFIITGILMLITSASFWFFFPASPTTAYFLTPWEHAIAVLRLKVRKSNGVENKHFKKEQMIAALLDPKTWLFALFSALDNVPNRQAACLQDLYGIPSTPATQRNNTLVVTGFSDFFAETADLSSFLKQFRPDIPSNTTFSLLSVDGGENPQGAGDGAVEPNLDIQYTLGIATGVPIQFLSAGVHNATFEDFAQDALDIVTFLEGAEDPPTVVSILYGSREDDFGQVFATKICDALQGLTARGVSVLVASGDEGARGATVNPNATDPCSENNFFPKFPAACPWTPEYQKTAVSGSLHALPTNFTGTFNKTGCAIPDVAMQGFNYEIVNNNHLRLVCSSSEFALAMASVSTSTVWARNLISMSLEPRYGPTELPAVTNTVCGSLPVATARLSCAPSGFANIAPSSSTGSRCAHGVCVPRLDDDKRIRFVQTRANIHGSLGDLST</sequence>
<dbReference type="InterPro" id="IPR011701">
    <property type="entry name" value="MFS"/>
</dbReference>
<feature type="transmembrane region" description="Helical" evidence="8">
    <location>
        <begin position="472"/>
        <end position="496"/>
    </location>
</feature>
<keyword evidence="2" id="KW-0813">Transport</keyword>
<evidence type="ECO:0000313" key="10">
    <source>
        <dbReference type="EMBL" id="KAJ7702547.1"/>
    </source>
</evidence>
<dbReference type="SUPFAM" id="SSF52743">
    <property type="entry name" value="Subtilisin-like"/>
    <property type="match status" value="1"/>
</dbReference>
<dbReference type="GO" id="GO:0016020">
    <property type="term" value="C:membrane"/>
    <property type="evidence" value="ECO:0007669"/>
    <property type="project" value="UniProtKB-SubCell"/>
</dbReference>
<gene>
    <name evidence="10" type="ORF">B0H16DRAFT_1902473</name>
</gene>
<dbReference type="InterPro" id="IPR030400">
    <property type="entry name" value="Sedolisin_dom"/>
</dbReference>
<comment type="subcellular location">
    <subcellularLocation>
        <location evidence="1">Membrane</location>
        <topology evidence="1">Multi-pass membrane protein</topology>
    </subcellularLocation>
</comment>
<evidence type="ECO:0000259" key="9">
    <source>
        <dbReference type="PROSITE" id="PS51695"/>
    </source>
</evidence>
<dbReference type="Proteomes" id="UP001215598">
    <property type="component" value="Unassembled WGS sequence"/>
</dbReference>
<dbReference type="Gene3D" id="1.20.1250.20">
    <property type="entry name" value="MFS general substrate transporter like domains"/>
    <property type="match status" value="1"/>
</dbReference>
<feature type="transmembrane region" description="Helical" evidence="8">
    <location>
        <begin position="447"/>
        <end position="465"/>
    </location>
</feature>
<comment type="caution">
    <text evidence="6">Lacks conserved residue(s) required for the propagation of feature annotation.</text>
</comment>
<feature type="transmembrane region" description="Helical" evidence="8">
    <location>
        <begin position="540"/>
        <end position="560"/>
    </location>
</feature>
<keyword evidence="4 8" id="KW-1133">Transmembrane helix</keyword>
<name>A0AAD7E0N3_9AGAR</name>
<dbReference type="GO" id="GO:0006508">
    <property type="term" value="P:proteolysis"/>
    <property type="evidence" value="ECO:0007669"/>
    <property type="project" value="InterPro"/>
</dbReference>
<evidence type="ECO:0000313" key="11">
    <source>
        <dbReference type="Proteomes" id="UP001215598"/>
    </source>
</evidence>
<keyword evidence="11" id="KW-1185">Reference proteome</keyword>
<evidence type="ECO:0000256" key="3">
    <source>
        <dbReference type="ARBA" id="ARBA00022692"/>
    </source>
</evidence>
<accession>A0AAD7E0N3</accession>
<dbReference type="InterPro" id="IPR036852">
    <property type="entry name" value="Peptidase_S8/S53_dom_sf"/>
</dbReference>
<feature type="region of interest" description="Disordered" evidence="7">
    <location>
        <begin position="1"/>
        <end position="34"/>
    </location>
</feature>
<dbReference type="GO" id="GO:0022857">
    <property type="term" value="F:transmembrane transporter activity"/>
    <property type="evidence" value="ECO:0007669"/>
    <property type="project" value="InterPro"/>
</dbReference>
<feature type="compositionally biased region" description="Polar residues" evidence="7">
    <location>
        <begin position="7"/>
        <end position="20"/>
    </location>
</feature>
<dbReference type="AlphaFoldDB" id="A0AAD7E0N3"/>
<dbReference type="SUPFAM" id="SSF103473">
    <property type="entry name" value="MFS general substrate transporter"/>
    <property type="match status" value="1"/>
</dbReference>
<dbReference type="Pfam" id="PF07690">
    <property type="entry name" value="MFS_1"/>
    <property type="match status" value="1"/>
</dbReference>
<comment type="caution">
    <text evidence="10">The sequence shown here is derived from an EMBL/GenBank/DDBJ whole genome shotgun (WGS) entry which is preliminary data.</text>
</comment>
<dbReference type="PANTHER" id="PTHR43791:SF63">
    <property type="entry name" value="HIGH AFFINITY CYSTEINE TRANSPORTER"/>
    <property type="match status" value="1"/>
</dbReference>
<dbReference type="PROSITE" id="PS51695">
    <property type="entry name" value="SEDOLISIN"/>
    <property type="match status" value="1"/>
</dbReference>
<evidence type="ECO:0000256" key="2">
    <source>
        <dbReference type="ARBA" id="ARBA00022448"/>
    </source>
</evidence>
<organism evidence="10 11">
    <name type="scientific">Mycena metata</name>
    <dbReference type="NCBI Taxonomy" id="1033252"/>
    <lineage>
        <taxon>Eukaryota</taxon>
        <taxon>Fungi</taxon>
        <taxon>Dikarya</taxon>
        <taxon>Basidiomycota</taxon>
        <taxon>Agaricomycotina</taxon>
        <taxon>Agaricomycetes</taxon>
        <taxon>Agaricomycetidae</taxon>
        <taxon>Agaricales</taxon>
        <taxon>Marasmiineae</taxon>
        <taxon>Mycenaceae</taxon>
        <taxon>Mycena</taxon>
    </lineage>
</organism>
<evidence type="ECO:0000256" key="1">
    <source>
        <dbReference type="ARBA" id="ARBA00004141"/>
    </source>
</evidence>
<evidence type="ECO:0000256" key="7">
    <source>
        <dbReference type="SAM" id="MobiDB-lite"/>
    </source>
</evidence>
<evidence type="ECO:0000256" key="5">
    <source>
        <dbReference type="ARBA" id="ARBA00023136"/>
    </source>
</evidence>
<proteinExistence type="predicted"/>
<feature type="transmembrane region" description="Helical" evidence="8">
    <location>
        <begin position="417"/>
        <end position="435"/>
    </location>
</feature>
<feature type="transmembrane region" description="Helical" evidence="8">
    <location>
        <begin position="508"/>
        <end position="528"/>
    </location>
</feature>
<feature type="domain" description="Peptidase S53" evidence="9">
    <location>
        <begin position="623"/>
        <end position="982"/>
    </location>
</feature>
<evidence type="ECO:0000256" key="4">
    <source>
        <dbReference type="ARBA" id="ARBA00022989"/>
    </source>
</evidence>
<dbReference type="PANTHER" id="PTHR43791">
    <property type="entry name" value="PERMEASE-RELATED"/>
    <property type="match status" value="1"/>
</dbReference>
<evidence type="ECO:0000256" key="6">
    <source>
        <dbReference type="PROSITE-ProRule" id="PRU01032"/>
    </source>
</evidence>
<reference evidence="10" key="1">
    <citation type="submission" date="2023-03" db="EMBL/GenBank/DDBJ databases">
        <title>Massive genome expansion in bonnet fungi (Mycena s.s.) driven by repeated elements and novel gene families across ecological guilds.</title>
        <authorList>
            <consortium name="Lawrence Berkeley National Laboratory"/>
            <person name="Harder C.B."/>
            <person name="Miyauchi S."/>
            <person name="Viragh M."/>
            <person name="Kuo A."/>
            <person name="Thoen E."/>
            <person name="Andreopoulos B."/>
            <person name="Lu D."/>
            <person name="Skrede I."/>
            <person name="Drula E."/>
            <person name="Henrissat B."/>
            <person name="Morin E."/>
            <person name="Kohler A."/>
            <person name="Barry K."/>
            <person name="LaButti K."/>
            <person name="Morin E."/>
            <person name="Salamov A."/>
            <person name="Lipzen A."/>
            <person name="Mereny Z."/>
            <person name="Hegedus B."/>
            <person name="Baldrian P."/>
            <person name="Stursova M."/>
            <person name="Weitz H."/>
            <person name="Taylor A."/>
            <person name="Grigoriev I.V."/>
            <person name="Nagy L.G."/>
            <person name="Martin F."/>
            <person name="Kauserud H."/>
        </authorList>
    </citation>
    <scope>NUCLEOTIDE SEQUENCE</scope>
    <source>
        <strain evidence="10">CBHHK182m</strain>
    </source>
</reference>